<feature type="non-terminal residue" evidence="1">
    <location>
        <position position="262"/>
    </location>
</feature>
<dbReference type="OrthoDB" id="2970937at2759"/>
<evidence type="ECO:0000313" key="1">
    <source>
        <dbReference type="EMBL" id="KAF9056794.1"/>
    </source>
</evidence>
<gene>
    <name evidence="1" type="ORF">BDP27DRAFT_1242300</name>
</gene>
<accession>A0A9P5P993</accession>
<reference evidence="1" key="1">
    <citation type="submission" date="2020-11" db="EMBL/GenBank/DDBJ databases">
        <authorList>
            <consortium name="DOE Joint Genome Institute"/>
            <person name="Ahrendt S."/>
            <person name="Riley R."/>
            <person name="Andreopoulos W."/>
            <person name="Labutti K."/>
            <person name="Pangilinan J."/>
            <person name="Ruiz-Duenas F.J."/>
            <person name="Barrasa J.M."/>
            <person name="Sanchez-Garcia M."/>
            <person name="Camarero S."/>
            <person name="Miyauchi S."/>
            <person name="Serrano A."/>
            <person name="Linde D."/>
            <person name="Babiker R."/>
            <person name="Drula E."/>
            <person name="Ayuso-Fernandez I."/>
            <person name="Pacheco R."/>
            <person name="Padilla G."/>
            <person name="Ferreira P."/>
            <person name="Barriuso J."/>
            <person name="Kellner H."/>
            <person name="Castanera R."/>
            <person name="Alfaro M."/>
            <person name="Ramirez L."/>
            <person name="Pisabarro A.G."/>
            <person name="Kuo A."/>
            <person name="Tritt A."/>
            <person name="Lipzen A."/>
            <person name="He G."/>
            <person name="Yan M."/>
            <person name="Ng V."/>
            <person name="Cullen D."/>
            <person name="Martin F."/>
            <person name="Rosso M.-N."/>
            <person name="Henrissat B."/>
            <person name="Hibbett D."/>
            <person name="Martinez A.T."/>
            <person name="Grigoriev I.V."/>
        </authorList>
    </citation>
    <scope>NUCLEOTIDE SEQUENCE</scope>
    <source>
        <strain evidence="1">AH 40177</strain>
    </source>
</reference>
<dbReference type="AlphaFoldDB" id="A0A9P5P993"/>
<name>A0A9P5P993_9AGAR</name>
<sequence>MNVSDQERLLSLILQEAEACHLPFKFLIVSRSEPEFWKLFNQYSAFVDQNEIGPSTESNEDIQVFLRLEFSKIRNRPIYRQAMEGTEPHWPGDDIISGFVEKACGQFIYATTVMKYVDDIGPESDEPDNDVPIKRLEIIKQVLVPDHLTSPYGALDRLYKQVLDHSQNESKDKSHGQLLDIMSHVLCPLSIQGELANIVTNFATPFASNIESLLGMSQGKVAIVLSRLYSVLSIPQCSNEVITRHHSSFEDFLTDPNRSGRY</sequence>
<dbReference type="Proteomes" id="UP000772434">
    <property type="component" value="Unassembled WGS sequence"/>
</dbReference>
<protein>
    <submittedName>
        <fullName evidence="1">Uncharacterized protein</fullName>
    </submittedName>
</protein>
<organism evidence="1 2">
    <name type="scientific">Rhodocollybia butyracea</name>
    <dbReference type="NCBI Taxonomy" id="206335"/>
    <lineage>
        <taxon>Eukaryota</taxon>
        <taxon>Fungi</taxon>
        <taxon>Dikarya</taxon>
        <taxon>Basidiomycota</taxon>
        <taxon>Agaricomycotina</taxon>
        <taxon>Agaricomycetes</taxon>
        <taxon>Agaricomycetidae</taxon>
        <taxon>Agaricales</taxon>
        <taxon>Marasmiineae</taxon>
        <taxon>Omphalotaceae</taxon>
        <taxon>Rhodocollybia</taxon>
    </lineage>
</organism>
<dbReference type="EMBL" id="JADNRY010000431">
    <property type="protein sequence ID" value="KAF9056794.1"/>
    <property type="molecule type" value="Genomic_DNA"/>
</dbReference>
<comment type="caution">
    <text evidence="1">The sequence shown here is derived from an EMBL/GenBank/DDBJ whole genome shotgun (WGS) entry which is preliminary data.</text>
</comment>
<proteinExistence type="predicted"/>
<keyword evidence="2" id="KW-1185">Reference proteome</keyword>
<evidence type="ECO:0000313" key="2">
    <source>
        <dbReference type="Proteomes" id="UP000772434"/>
    </source>
</evidence>